<reference evidence="2 3" key="1">
    <citation type="journal article" date="2017" name="Gigascience">
        <title>Genome sequence of the small brown planthopper, Laodelphax striatellus.</title>
        <authorList>
            <person name="Zhu J."/>
            <person name="Jiang F."/>
            <person name="Wang X."/>
            <person name="Yang P."/>
            <person name="Bao Y."/>
            <person name="Zhao W."/>
            <person name="Wang W."/>
            <person name="Lu H."/>
            <person name="Wang Q."/>
            <person name="Cui N."/>
            <person name="Li J."/>
            <person name="Chen X."/>
            <person name="Luo L."/>
            <person name="Yu J."/>
            <person name="Kang L."/>
            <person name="Cui F."/>
        </authorList>
    </citation>
    <scope>NUCLEOTIDE SEQUENCE [LARGE SCALE GENOMIC DNA]</scope>
    <source>
        <strain evidence="2">Lst14</strain>
    </source>
</reference>
<evidence type="ECO:0000256" key="1">
    <source>
        <dbReference type="SAM" id="MobiDB-lite"/>
    </source>
</evidence>
<sequence length="106" mass="11538">MSQLTILIQLCNIESHAESEESEEAKDESPTDSDVKGDKKKGAGRKGGSKESCDSSEEADSQSADFRCAACSEARLQACFVCGRDEFNGESSRQRCHVGKLPSQRF</sequence>
<dbReference type="InParanoid" id="A0A482XB96"/>
<feature type="compositionally biased region" description="Basic and acidic residues" evidence="1">
    <location>
        <begin position="27"/>
        <end position="41"/>
    </location>
</feature>
<evidence type="ECO:0000313" key="2">
    <source>
        <dbReference type="EMBL" id="RZF43245.1"/>
    </source>
</evidence>
<organism evidence="2 3">
    <name type="scientific">Laodelphax striatellus</name>
    <name type="common">Small brown planthopper</name>
    <name type="synonym">Delphax striatella</name>
    <dbReference type="NCBI Taxonomy" id="195883"/>
    <lineage>
        <taxon>Eukaryota</taxon>
        <taxon>Metazoa</taxon>
        <taxon>Ecdysozoa</taxon>
        <taxon>Arthropoda</taxon>
        <taxon>Hexapoda</taxon>
        <taxon>Insecta</taxon>
        <taxon>Pterygota</taxon>
        <taxon>Neoptera</taxon>
        <taxon>Paraneoptera</taxon>
        <taxon>Hemiptera</taxon>
        <taxon>Auchenorrhyncha</taxon>
        <taxon>Fulgoroidea</taxon>
        <taxon>Delphacidae</taxon>
        <taxon>Criomorphinae</taxon>
        <taxon>Laodelphax</taxon>
    </lineage>
</organism>
<dbReference type="EMBL" id="QKKF02012757">
    <property type="protein sequence ID" value="RZF43245.1"/>
    <property type="molecule type" value="Genomic_DNA"/>
</dbReference>
<keyword evidence="3" id="KW-1185">Reference proteome</keyword>
<feature type="region of interest" description="Disordered" evidence="1">
    <location>
        <begin position="15"/>
        <end position="60"/>
    </location>
</feature>
<dbReference type="AlphaFoldDB" id="A0A482XB96"/>
<evidence type="ECO:0000313" key="3">
    <source>
        <dbReference type="Proteomes" id="UP000291343"/>
    </source>
</evidence>
<accession>A0A482XB96</accession>
<protein>
    <submittedName>
        <fullName evidence="2">Uncharacterized protein</fullName>
    </submittedName>
</protein>
<proteinExistence type="predicted"/>
<dbReference type="Proteomes" id="UP000291343">
    <property type="component" value="Unassembled WGS sequence"/>
</dbReference>
<comment type="caution">
    <text evidence="2">The sequence shown here is derived from an EMBL/GenBank/DDBJ whole genome shotgun (WGS) entry which is preliminary data.</text>
</comment>
<gene>
    <name evidence="2" type="ORF">LSTR_LSTR016499</name>
</gene>
<name>A0A482XB96_LAOST</name>